<proteinExistence type="predicted"/>
<evidence type="ECO:0000313" key="1">
    <source>
        <dbReference type="EMBL" id="TEB23873.1"/>
    </source>
</evidence>
<protein>
    <submittedName>
        <fullName evidence="1">Uncharacterized protein</fullName>
    </submittedName>
</protein>
<dbReference type="STRING" id="71717.A0A4Y7SPS0"/>
<dbReference type="EMBL" id="QPFP01000073">
    <property type="protein sequence ID" value="TEB23873.1"/>
    <property type="molecule type" value="Genomic_DNA"/>
</dbReference>
<dbReference type="OrthoDB" id="3191568at2759"/>
<dbReference type="Proteomes" id="UP000298030">
    <property type="component" value="Unassembled WGS sequence"/>
</dbReference>
<evidence type="ECO:0000313" key="2">
    <source>
        <dbReference type="Proteomes" id="UP000298030"/>
    </source>
</evidence>
<gene>
    <name evidence="1" type="ORF">FA13DRAFT_1913309</name>
</gene>
<accession>A0A4Y7SPS0</accession>
<reference evidence="1 2" key="1">
    <citation type="journal article" date="2019" name="Nat. Ecol. Evol.">
        <title>Megaphylogeny resolves global patterns of mushroom evolution.</title>
        <authorList>
            <person name="Varga T."/>
            <person name="Krizsan K."/>
            <person name="Foldi C."/>
            <person name="Dima B."/>
            <person name="Sanchez-Garcia M."/>
            <person name="Sanchez-Ramirez S."/>
            <person name="Szollosi G.J."/>
            <person name="Szarkandi J.G."/>
            <person name="Papp V."/>
            <person name="Albert L."/>
            <person name="Andreopoulos W."/>
            <person name="Angelini C."/>
            <person name="Antonin V."/>
            <person name="Barry K.W."/>
            <person name="Bougher N.L."/>
            <person name="Buchanan P."/>
            <person name="Buyck B."/>
            <person name="Bense V."/>
            <person name="Catcheside P."/>
            <person name="Chovatia M."/>
            <person name="Cooper J."/>
            <person name="Damon W."/>
            <person name="Desjardin D."/>
            <person name="Finy P."/>
            <person name="Geml J."/>
            <person name="Haridas S."/>
            <person name="Hughes K."/>
            <person name="Justo A."/>
            <person name="Karasinski D."/>
            <person name="Kautmanova I."/>
            <person name="Kiss B."/>
            <person name="Kocsube S."/>
            <person name="Kotiranta H."/>
            <person name="LaButti K.M."/>
            <person name="Lechner B.E."/>
            <person name="Liimatainen K."/>
            <person name="Lipzen A."/>
            <person name="Lukacs Z."/>
            <person name="Mihaltcheva S."/>
            <person name="Morgado L.N."/>
            <person name="Niskanen T."/>
            <person name="Noordeloos M.E."/>
            <person name="Ohm R.A."/>
            <person name="Ortiz-Santana B."/>
            <person name="Ovrebo C."/>
            <person name="Racz N."/>
            <person name="Riley R."/>
            <person name="Savchenko A."/>
            <person name="Shiryaev A."/>
            <person name="Soop K."/>
            <person name="Spirin V."/>
            <person name="Szebenyi C."/>
            <person name="Tomsovsky M."/>
            <person name="Tulloss R.E."/>
            <person name="Uehling J."/>
            <person name="Grigoriev I.V."/>
            <person name="Vagvolgyi C."/>
            <person name="Papp T."/>
            <person name="Martin F.M."/>
            <person name="Miettinen O."/>
            <person name="Hibbett D.S."/>
            <person name="Nagy L.G."/>
        </authorList>
    </citation>
    <scope>NUCLEOTIDE SEQUENCE [LARGE SCALE GENOMIC DNA]</scope>
    <source>
        <strain evidence="1 2">FP101781</strain>
    </source>
</reference>
<organism evidence="1 2">
    <name type="scientific">Coprinellus micaceus</name>
    <name type="common">Glistening ink-cap mushroom</name>
    <name type="synonym">Coprinus micaceus</name>
    <dbReference type="NCBI Taxonomy" id="71717"/>
    <lineage>
        <taxon>Eukaryota</taxon>
        <taxon>Fungi</taxon>
        <taxon>Dikarya</taxon>
        <taxon>Basidiomycota</taxon>
        <taxon>Agaricomycotina</taxon>
        <taxon>Agaricomycetes</taxon>
        <taxon>Agaricomycetidae</taxon>
        <taxon>Agaricales</taxon>
        <taxon>Agaricineae</taxon>
        <taxon>Psathyrellaceae</taxon>
        <taxon>Coprinellus</taxon>
    </lineage>
</organism>
<dbReference type="AlphaFoldDB" id="A0A4Y7SPS0"/>
<comment type="caution">
    <text evidence="1">The sequence shown here is derived from an EMBL/GenBank/DDBJ whole genome shotgun (WGS) entry which is preliminary data.</text>
</comment>
<name>A0A4Y7SPS0_COPMI</name>
<keyword evidence="2" id="KW-1185">Reference proteome</keyword>
<sequence>MSFLNPYAQGGWDNPLNQFPGAVRGVPIPSIQGALPHIPSGIPAGADQQHLSFIFEPQGQNSGVLNCIVMGPDSRPRFYITSNNSSSGAVITTIKDEGGNLAATIEWQLHPVVQLQTYSNNVPRQFSSQFLPLSQSRTSREMSVKGKSYLWTRDPERDCVYLHNISYTPREYLAYLSRSAGGPVVLSVLPSAVSQGLLDVAILATTLFFSNRSID</sequence>